<keyword evidence="1" id="KW-0863">Zinc-finger</keyword>
<dbReference type="EMBL" id="CALNXK010000096">
    <property type="protein sequence ID" value="CAH3153282.1"/>
    <property type="molecule type" value="Genomic_DNA"/>
</dbReference>
<evidence type="ECO:0000313" key="4">
    <source>
        <dbReference type="Proteomes" id="UP001159405"/>
    </source>
</evidence>
<dbReference type="InterPro" id="IPR013087">
    <property type="entry name" value="Znf_C2H2_type"/>
</dbReference>
<dbReference type="PANTHER" id="PTHR33845">
    <property type="entry name" value="C2H2-TYPE DOMAIN-CONTAINING PROTEIN"/>
    <property type="match status" value="1"/>
</dbReference>
<evidence type="ECO:0000256" key="1">
    <source>
        <dbReference type="PROSITE-ProRule" id="PRU00042"/>
    </source>
</evidence>
<dbReference type="Proteomes" id="UP001159405">
    <property type="component" value="Unassembled WGS sequence"/>
</dbReference>
<keyword evidence="1" id="KW-0862">Zinc</keyword>
<gene>
    <name evidence="3" type="ORF">PLOB_00049503</name>
</gene>
<feature type="domain" description="C2H2-type" evidence="2">
    <location>
        <begin position="757"/>
        <end position="783"/>
    </location>
</feature>
<dbReference type="PROSITE" id="PS00028">
    <property type="entry name" value="ZINC_FINGER_C2H2_1"/>
    <property type="match status" value="1"/>
</dbReference>
<name>A0ABN8PY49_9CNID</name>
<sequence>MACTFSLLVGGECGADPKSKTASRKIVPLVSCSKNISSHKKQLQFSGCETEIELILARSGCFQTPENIHDMTICPLHRVSLGIGWRRSKRVCSVPGKLSGHSEESKKNAERGCSLAQSKYILEATGEFIPVGSAICTKCRKNLTKQTHTPESSLPQSDFDQLTEHLGELTLAETAAAQVIHVDERRESIFIPESDLEGSDFENTPHRSQVDTAKEPLKKLNDFLASRDVSPVRHKLSVPWESANERTKRRYSRKAKQSVQEVLEVIAPGQSDKLLTTLGESLPSERTQAEEEILQALAESYLNATHWSTRRQILSILADKLSLKELTHYIPGVTPYRFNIARHHRLLHGRGAIVPTDITRRMKVDFAKVDHFLDFITSSHIVQDMPFGEKMLKLSTGEVIKTPNVVRMLIPERITQQYFQFCTETNFTPMSKRTQLRVLDVCSASVRTSLQGLDNFSAQGSKAIEHLSEIVDKIADQAKSQAWAKEMKQTLRSAKQYLRSDYKVHVTMESEVADHCLTFSLSDPKNSCFQGKCNHNHDEVCYECNKLTGVLSTIKEACAELQSEEERDDSICLVAQAEKDILAWKAHQLRTVNQDQAKHDVLDVICRSSALLVMDWAMKFLPRKFRESQCDWFAKRGIPWHITVAFPRSEANAPLEKLTFVHLFQSCPQDSVAVTAILQDVIEMLKERRPQLQKVYCKQDNAGCYHCGSTIVGSRLNSLSDVKVERFDFSDPQGARGEADRQAATIKGHINEVSGLFTCPEDGCIQTFQRSSSLQAHLDEGKHKRALEKETLFDKARKGYAARITGEQTKVPTFGFYTTSKISVDKLHSALEMGWALKTTRSRTQFTEEQRKFLTEQFLIGEECGKKADPQQVSQEMRRVRDEKAARIFSGKDILSPQQVAGFFSRLAARIRKTSATSNEESGSEDEEQSAVEAEALHSHLKEVVREEIALRHPIVALSRNICSLVHTKKLSTLTVAVLRDICEDIGLNVDDITEKRKKPLISRITQVVKECSCARV</sequence>
<evidence type="ECO:0000313" key="3">
    <source>
        <dbReference type="EMBL" id="CAH3153282.1"/>
    </source>
</evidence>
<keyword evidence="1" id="KW-0479">Metal-binding</keyword>
<evidence type="ECO:0000259" key="2">
    <source>
        <dbReference type="PROSITE" id="PS50157"/>
    </source>
</evidence>
<proteinExistence type="predicted"/>
<accession>A0ABN8PY49</accession>
<comment type="caution">
    <text evidence="3">The sequence shown here is derived from an EMBL/GenBank/DDBJ whole genome shotgun (WGS) entry which is preliminary data.</text>
</comment>
<protein>
    <recommendedName>
        <fullName evidence="2">C2H2-type domain-containing protein</fullName>
    </recommendedName>
</protein>
<organism evidence="3 4">
    <name type="scientific">Porites lobata</name>
    <dbReference type="NCBI Taxonomy" id="104759"/>
    <lineage>
        <taxon>Eukaryota</taxon>
        <taxon>Metazoa</taxon>
        <taxon>Cnidaria</taxon>
        <taxon>Anthozoa</taxon>
        <taxon>Hexacorallia</taxon>
        <taxon>Scleractinia</taxon>
        <taxon>Fungiina</taxon>
        <taxon>Poritidae</taxon>
        <taxon>Porites</taxon>
    </lineage>
</organism>
<dbReference type="PANTHER" id="PTHR33845:SF1">
    <property type="entry name" value="C2H2-TYPE DOMAIN-CONTAINING PROTEIN"/>
    <property type="match status" value="1"/>
</dbReference>
<keyword evidence="4" id="KW-1185">Reference proteome</keyword>
<dbReference type="PROSITE" id="PS50157">
    <property type="entry name" value="ZINC_FINGER_C2H2_2"/>
    <property type="match status" value="1"/>
</dbReference>
<reference evidence="3 4" key="1">
    <citation type="submission" date="2022-05" db="EMBL/GenBank/DDBJ databases">
        <authorList>
            <consortium name="Genoscope - CEA"/>
            <person name="William W."/>
        </authorList>
    </citation>
    <scope>NUCLEOTIDE SEQUENCE [LARGE SCALE GENOMIC DNA]</scope>
</reference>